<dbReference type="RefSeq" id="XP_007804644.1">
    <property type="nucleotide sequence ID" value="XM_007806453.1"/>
</dbReference>
<dbReference type="InterPro" id="IPR024134">
    <property type="entry name" value="SOD_Cu/Zn_/chaperone"/>
</dbReference>
<organism evidence="2 3">
    <name type="scientific">Endocarpon pusillum (strain Z07020 / HMAS-L-300199)</name>
    <name type="common">Lichen-forming fungus</name>
    <dbReference type="NCBI Taxonomy" id="1263415"/>
    <lineage>
        <taxon>Eukaryota</taxon>
        <taxon>Fungi</taxon>
        <taxon>Dikarya</taxon>
        <taxon>Ascomycota</taxon>
        <taxon>Pezizomycotina</taxon>
        <taxon>Eurotiomycetes</taxon>
        <taxon>Chaetothyriomycetidae</taxon>
        <taxon>Verrucariales</taxon>
        <taxon>Verrucariaceae</taxon>
        <taxon>Endocarpon</taxon>
    </lineage>
</organism>
<proteinExistence type="predicted"/>
<dbReference type="InterPro" id="IPR036423">
    <property type="entry name" value="SOD-like_Cu/Zn_dom_sf"/>
</dbReference>
<protein>
    <recommendedName>
        <fullName evidence="1">Superoxide dismutase copper/zinc binding domain-containing protein</fullName>
    </recommendedName>
</protein>
<dbReference type="OMA" id="IFARSPM"/>
<reference evidence="3" key="1">
    <citation type="journal article" date="2014" name="BMC Genomics">
        <title>Genome characteristics reveal the impact of lichenization on lichen-forming fungus Endocarpon pusillum Hedwig (Verrucariales, Ascomycota).</title>
        <authorList>
            <person name="Wang Y.-Y."/>
            <person name="Liu B."/>
            <person name="Zhang X.-Y."/>
            <person name="Zhou Q.-M."/>
            <person name="Zhang T."/>
            <person name="Li H."/>
            <person name="Yu Y.-F."/>
            <person name="Zhang X.-L."/>
            <person name="Hao X.-Y."/>
            <person name="Wang M."/>
            <person name="Wang L."/>
            <person name="Wei J.-C."/>
        </authorList>
    </citation>
    <scope>NUCLEOTIDE SEQUENCE [LARGE SCALE GENOMIC DNA]</scope>
    <source>
        <strain evidence="3">Z07020 / HMAS-L-300199</strain>
    </source>
</reference>
<dbReference type="Gene3D" id="2.60.40.200">
    <property type="entry name" value="Superoxide dismutase, copper/zinc binding domain"/>
    <property type="match status" value="1"/>
</dbReference>
<evidence type="ECO:0000259" key="1">
    <source>
        <dbReference type="Pfam" id="PF00080"/>
    </source>
</evidence>
<evidence type="ECO:0000313" key="3">
    <source>
        <dbReference type="Proteomes" id="UP000019373"/>
    </source>
</evidence>
<dbReference type="GO" id="GO:0006801">
    <property type="term" value="P:superoxide metabolic process"/>
    <property type="evidence" value="ECO:0007669"/>
    <property type="project" value="InterPro"/>
</dbReference>
<dbReference type="GeneID" id="19238645"/>
<dbReference type="eggNOG" id="KOG4656">
    <property type="taxonomic scope" value="Eukaryota"/>
</dbReference>
<dbReference type="EMBL" id="KE721401">
    <property type="protein sequence ID" value="ERF69614.1"/>
    <property type="molecule type" value="Genomic_DNA"/>
</dbReference>
<dbReference type="GO" id="GO:0005507">
    <property type="term" value="F:copper ion binding"/>
    <property type="evidence" value="ECO:0007669"/>
    <property type="project" value="InterPro"/>
</dbReference>
<dbReference type="Pfam" id="PF00080">
    <property type="entry name" value="Sod_Cu"/>
    <property type="match status" value="1"/>
</dbReference>
<sequence>MVQVSDQQQPPRTLVDLSVRGVEAGTYYATVRVTGDISRGAASTGSVWEGLRAAWRPNDARPKGELGRLEVGRDGKGSVLLAREVGVSEMIGRAMVVSKEKPGAGTRTSGEDDGATVVGVIARSAGVWDNDKTVCSCSGKSVWEERKEQVGKGMM</sequence>
<keyword evidence="3" id="KW-1185">Reference proteome</keyword>
<feature type="domain" description="Superoxide dismutase copper/zinc binding" evidence="1">
    <location>
        <begin position="6"/>
        <end position="121"/>
    </location>
</feature>
<dbReference type="HOGENOM" id="CLU_056632_0_0_1"/>
<dbReference type="InterPro" id="IPR001424">
    <property type="entry name" value="SOD_Cu_Zn_dom"/>
</dbReference>
<dbReference type="Proteomes" id="UP000019373">
    <property type="component" value="Unassembled WGS sequence"/>
</dbReference>
<accession>U1HKY1</accession>
<name>U1HKY1_ENDPU</name>
<dbReference type="AlphaFoldDB" id="U1HKY1"/>
<dbReference type="OrthoDB" id="666972at2759"/>
<gene>
    <name evidence="2" type="ORF">EPUS_03606</name>
</gene>
<evidence type="ECO:0000313" key="2">
    <source>
        <dbReference type="EMBL" id="ERF69614.1"/>
    </source>
</evidence>
<dbReference type="SUPFAM" id="SSF49329">
    <property type="entry name" value="Cu,Zn superoxide dismutase-like"/>
    <property type="match status" value="1"/>
</dbReference>
<dbReference type="PANTHER" id="PTHR10003">
    <property type="entry name" value="SUPEROXIDE DISMUTASE CU-ZN -RELATED"/>
    <property type="match status" value="1"/>
</dbReference>